<dbReference type="InterPro" id="IPR001005">
    <property type="entry name" value="SANT/Myb"/>
</dbReference>
<dbReference type="GO" id="GO:0005634">
    <property type="term" value="C:nucleus"/>
    <property type="evidence" value="ECO:0007669"/>
    <property type="project" value="UniProtKB-SubCell"/>
</dbReference>
<dbReference type="PROSITE" id="PS51294">
    <property type="entry name" value="HTH_MYB"/>
    <property type="match status" value="1"/>
</dbReference>
<accession>A0A7N0TGG7</accession>
<feature type="domain" description="SANT" evidence="8">
    <location>
        <begin position="48"/>
        <end position="99"/>
    </location>
</feature>
<sequence>MDLIQTQPPLKDTATTLLLPQFKGSSSPLNQNDHLITPKLRKPYTITKQREKWTDQEHHKFLDALKLYGRAWRLIEEFVGTKTAVQIRSHAQKFFSKVVRGGNDSNESPIEVIEIPPPRPKRKPTHPYPRKLVDSQNNLISPSYQPGKRICPHVLTTDSENQSPNSVISAATATPHKLELPVSDMPDSCLSTSSCSSDLQSGSFFSVDKEDGFKAINSTKYKGKHVLPTIKRSASSSVDNLANLENKSFEEEADLPEATIMLFGQVLYTKDSQRPSTGGKGTFNPSEQQLAKTGNKHGKLDESPALNNLDSQLSHGMYYENWRPWSWNEMNSDLRGGSSCQWMPLPLYGGLPPPYHISCSNAPTSSFVAERTDGKERYSFMVKNDFTEETKDTAEAVNNIASPKRSYKSGFVPYKRCSAPENINSAKAMTKEEDDQRVRLCL</sequence>
<dbReference type="SUPFAM" id="SSF46689">
    <property type="entry name" value="Homeodomain-like"/>
    <property type="match status" value="1"/>
</dbReference>
<evidence type="ECO:0000259" key="8">
    <source>
        <dbReference type="PROSITE" id="PS51293"/>
    </source>
</evidence>
<organism evidence="10 11">
    <name type="scientific">Kalanchoe fedtschenkoi</name>
    <name type="common">Lavender scallops</name>
    <name type="synonym">South American air plant</name>
    <dbReference type="NCBI Taxonomy" id="63787"/>
    <lineage>
        <taxon>Eukaryota</taxon>
        <taxon>Viridiplantae</taxon>
        <taxon>Streptophyta</taxon>
        <taxon>Embryophyta</taxon>
        <taxon>Tracheophyta</taxon>
        <taxon>Spermatophyta</taxon>
        <taxon>Magnoliopsida</taxon>
        <taxon>eudicotyledons</taxon>
        <taxon>Gunneridae</taxon>
        <taxon>Pentapetalae</taxon>
        <taxon>Saxifragales</taxon>
        <taxon>Crassulaceae</taxon>
        <taxon>Kalanchoe</taxon>
    </lineage>
</organism>
<dbReference type="InterPro" id="IPR017930">
    <property type="entry name" value="Myb_dom"/>
</dbReference>
<dbReference type="GO" id="GO:0010468">
    <property type="term" value="P:regulation of gene expression"/>
    <property type="evidence" value="ECO:0007669"/>
    <property type="project" value="UniProtKB-ARBA"/>
</dbReference>
<evidence type="ECO:0000256" key="3">
    <source>
        <dbReference type="ARBA" id="ARBA00023125"/>
    </source>
</evidence>
<keyword evidence="5" id="KW-0539">Nucleus</keyword>
<keyword evidence="3" id="KW-0238">DNA-binding</keyword>
<dbReference type="PROSITE" id="PS51293">
    <property type="entry name" value="SANT"/>
    <property type="match status" value="1"/>
</dbReference>
<dbReference type="InterPro" id="IPR017884">
    <property type="entry name" value="SANT_dom"/>
</dbReference>
<feature type="domain" description="Myb-like" evidence="7">
    <location>
        <begin position="45"/>
        <end position="95"/>
    </location>
</feature>
<dbReference type="Gene3D" id="1.10.10.60">
    <property type="entry name" value="Homeodomain-like"/>
    <property type="match status" value="1"/>
</dbReference>
<dbReference type="PROSITE" id="PS50090">
    <property type="entry name" value="MYB_LIKE"/>
    <property type="match status" value="1"/>
</dbReference>
<keyword evidence="11" id="KW-1185">Reference proteome</keyword>
<feature type="region of interest" description="Disordered" evidence="6">
    <location>
        <begin position="272"/>
        <end position="307"/>
    </location>
</feature>
<evidence type="ECO:0000256" key="5">
    <source>
        <dbReference type="ARBA" id="ARBA00023242"/>
    </source>
</evidence>
<name>A0A7N0TGG7_KALFE</name>
<evidence type="ECO:0000313" key="10">
    <source>
        <dbReference type="EnsemblPlants" id="Kaladp0036s0161.1.v1.1"/>
    </source>
</evidence>
<reference evidence="10" key="1">
    <citation type="submission" date="2021-01" db="UniProtKB">
        <authorList>
            <consortium name="EnsemblPlants"/>
        </authorList>
    </citation>
    <scope>IDENTIFICATION</scope>
</reference>
<feature type="region of interest" description="Disordered" evidence="6">
    <location>
        <begin position="115"/>
        <end position="139"/>
    </location>
</feature>
<dbReference type="Proteomes" id="UP000594263">
    <property type="component" value="Unplaced"/>
</dbReference>
<evidence type="ECO:0000256" key="4">
    <source>
        <dbReference type="ARBA" id="ARBA00023163"/>
    </source>
</evidence>
<comment type="subcellular location">
    <subcellularLocation>
        <location evidence="1">Nucleus</location>
    </subcellularLocation>
</comment>
<dbReference type="SMART" id="SM00717">
    <property type="entry name" value="SANT"/>
    <property type="match status" value="1"/>
</dbReference>
<dbReference type="CDD" id="cd00167">
    <property type="entry name" value="SANT"/>
    <property type="match status" value="1"/>
</dbReference>
<evidence type="ECO:0000313" key="11">
    <source>
        <dbReference type="Proteomes" id="UP000594263"/>
    </source>
</evidence>
<evidence type="ECO:0000256" key="1">
    <source>
        <dbReference type="ARBA" id="ARBA00004123"/>
    </source>
</evidence>
<dbReference type="PANTHER" id="PTHR12802">
    <property type="entry name" value="SWI/SNF COMPLEX-RELATED"/>
    <property type="match status" value="1"/>
</dbReference>
<evidence type="ECO:0000256" key="6">
    <source>
        <dbReference type="SAM" id="MobiDB-lite"/>
    </source>
</evidence>
<feature type="compositionally biased region" description="Basic residues" evidence="6">
    <location>
        <begin position="119"/>
        <end position="129"/>
    </location>
</feature>
<evidence type="ECO:0000256" key="2">
    <source>
        <dbReference type="ARBA" id="ARBA00023015"/>
    </source>
</evidence>
<keyword evidence="2" id="KW-0805">Transcription regulation</keyword>
<dbReference type="NCBIfam" id="TIGR01557">
    <property type="entry name" value="myb_SHAQKYF"/>
    <property type="match status" value="1"/>
</dbReference>
<feature type="domain" description="HTH myb-type" evidence="9">
    <location>
        <begin position="45"/>
        <end position="99"/>
    </location>
</feature>
<dbReference type="GO" id="GO:0003677">
    <property type="term" value="F:DNA binding"/>
    <property type="evidence" value="ECO:0007669"/>
    <property type="project" value="UniProtKB-KW"/>
</dbReference>
<evidence type="ECO:0000259" key="9">
    <source>
        <dbReference type="PROSITE" id="PS51294"/>
    </source>
</evidence>
<dbReference type="AlphaFoldDB" id="A0A7N0TGG7"/>
<dbReference type="InterPro" id="IPR009057">
    <property type="entry name" value="Homeodomain-like_sf"/>
</dbReference>
<dbReference type="Pfam" id="PF00249">
    <property type="entry name" value="Myb_DNA-binding"/>
    <property type="match status" value="1"/>
</dbReference>
<protein>
    <submittedName>
        <fullName evidence="10">Uncharacterized protein</fullName>
    </submittedName>
</protein>
<dbReference type="Gramene" id="Kaladp0036s0161.1.v1.1">
    <property type="protein sequence ID" value="Kaladp0036s0161.1.v1.1"/>
    <property type="gene ID" value="Kaladp0036s0161.v1.1"/>
</dbReference>
<dbReference type="FunFam" id="1.10.10.60:FF:000023">
    <property type="entry name" value="protein REVEILLE 6 isoform X1"/>
    <property type="match status" value="1"/>
</dbReference>
<dbReference type="EnsemblPlants" id="Kaladp0036s0161.1.v1.1">
    <property type="protein sequence ID" value="Kaladp0036s0161.1.v1.1"/>
    <property type="gene ID" value="Kaladp0036s0161.v1.1"/>
</dbReference>
<feature type="compositionally biased region" description="Polar residues" evidence="6">
    <location>
        <begin position="283"/>
        <end position="292"/>
    </location>
</feature>
<dbReference type="InterPro" id="IPR006447">
    <property type="entry name" value="Myb_dom_plants"/>
</dbReference>
<keyword evidence="4" id="KW-0804">Transcription</keyword>
<proteinExistence type="predicted"/>
<dbReference type="PANTHER" id="PTHR12802:SF155">
    <property type="entry name" value="DEUBIQUITINASE MYSM1"/>
    <property type="match status" value="1"/>
</dbReference>
<evidence type="ECO:0000259" key="7">
    <source>
        <dbReference type="PROSITE" id="PS50090"/>
    </source>
</evidence>